<dbReference type="AlphaFoldDB" id="A0A166R0T3"/>
<protein>
    <submittedName>
        <fullName evidence="1">Uncharacterized protein</fullName>
    </submittedName>
</protein>
<dbReference type="Proteomes" id="UP000076532">
    <property type="component" value="Unassembled WGS sequence"/>
</dbReference>
<gene>
    <name evidence="1" type="ORF">FIBSPDRAFT_886323</name>
</gene>
<organism evidence="1 2">
    <name type="scientific">Athelia psychrophila</name>
    <dbReference type="NCBI Taxonomy" id="1759441"/>
    <lineage>
        <taxon>Eukaryota</taxon>
        <taxon>Fungi</taxon>
        <taxon>Dikarya</taxon>
        <taxon>Basidiomycota</taxon>
        <taxon>Agaricomycotina</taxon>
        <taxon>Agaricomycetes</taxon>
        <taxon>Agaricomycetidae</taxon>
        <taxon>Atheliales</taxon>
        <taxon>Atheliaceae</taxon>
        <taxon>Athelia</taxon>
    </lineage>
</organism>
<keyword evidence="2" id="KW-1185">Reference proteome</keyword>
<evidence type="ECO:0000313" key="2">
    <source>
        <dbReference type="Proteomes" id="UP000076532"/>
    </source>
</evidence>
<reference evidence="1 2" key="1">
    <citation type="journal article" date="2016" name="Mol. Biol. Evol.">
        <title>Comparative Genomics of Early-Diverging Mushroom-Forming Fungi Provides Insights into the Origins of Lignocellulose Decay Capabilities.</title>
        <authorList>
            <person name="Nagy L.G."/>
            <person name="Riley R."/>
            <person name="Tritt A."/>
            <person name="Adam C."/>
            <person name="Daum C."/>
            <person name="Floudas D."/>
            <person name="Sun H."/>
            <person name="Yadav J.S."/>
            <person name="Pangilinan J."/>
            <person name="Larsson K.H."/>
            <person name="Matsuura K."/>
            <person name="Barry K."/>
            <person name="Labutti K."/>
            <person name="Kuo R."/>
            <person name="Ohm R.A."/>
            <person name="Bhattacharya S.S."/>
            <person name="Shirouzu T."/>
            <person name="Yoshinaga Y."/>
            <person name="Martin F.M."/>
            <person name="Grigoriev I.V."/>
            <person name="Hibbett D.S."/>
        </authorList>
    </citation>
    <scope>NUCLEOTIDE SEQUENCE [LARGE SCALE GENOMIC DNA]</scope>
    <source>
        <strain evidence="1 2">CBS 109695</strain>
    </source>
</reference>
<evidence type="ECO:0000313" key="1">
    <source>
        <dbReference type="EMBL" id="KZP27773.1"/>
    </source>
</evidence>
<dbReference type="OrthoDB" id="2668872at2759"/>
<sequence>MPRARPALSREARLANLYAALAGGDGALMVSTRIQSAIDLIPHGSITAVTGGERITPAMRTKQAEATKIEGVRDTLGGAKQKTASVAKRERAREVNGYRIGFCSCCIEVGIVARCTVPECLNAICYGKQESGTTCIVNGDALDLEHFRCPRCILKSNDLINLLPILTIRQYDMRNYAGALILAPQEPNTLICIHMRWGVKDELTIPMMEYSFKEQWRTGGQDMLFTEYINMSMTSGTDRNGRKMQNRVLNFLKTEADGRFLLTIHTHADEASGELCNSDHPNGTAYYSPVSEVCSYNLGANVISQLQGRKATKGLLLLVCGSAMDGPHGEAVRDLVTNILTARTDWRSPTSGTFHFIIGFASHLLNPTRVMPYIRPALVEMFTLGGDPWNTLVQWCTLNPIALSHSPVVVIDIEEGTHTIRGRQLLHSIPREHPWGFIPRCGKPSCPSRPGDVWADGTNNQTHGVHGSMLFYCKHCRYTAKVTRPAFITHAHKDRPYYFVTPWSAASIVMSFSSSTSYLPVRHPSMGL</sequence>
<dbReference type="EMBL" id="KV417507">
    <property type="protein sequence ID" value="KZP27773.1"/>
    <property type="molecule type" value="Genomic_DNA"/>
</dbReference>
<proteinExistence type="predicted"/>
<accession>A0A166R0T3</accession>
<name>A0A166R0T3_9AGAM</name>